<comment type="similarity">
    <text evidence="22">Belongs to the polygalacturonase-inhibiting protein family.</text>
</comment>
<dbReference type="Proteomes" id="UP000634136">
    <property type="component" value="Unassembled WGS sequence"/>
</dbReference>
<dbReference type="FunFam" id="3.30.200.20:FF:000309">
    <property type="entry name" value="Leucine-rich repeat receptor protein kinase MSP1"/>
    <property type="match status" value="1"/>
</dbReference>
<keyword evidence="19 27" id="KW-0472">Membrane</keyword>
<evidence type="ECO:0000256" key="25">
    <source>
        <dbReference type="PROSITE-ProRule" id="PRU10141"/>
    </source>
</evidence>
<evidence type="ECO:0000256" key="7">
    <source>
        <dbReference type="ARBA" id="ARBA00022527"/>
    </source>
</evidence>
<evidence type="ECO:0000256" key="27">
    <source>
        <dbReference type="SAM" id="Phobius"/>
    </source>
</evidence>
<evidence type="ECO:0000256" key="26">
    <source>
        <dbReference type="SAM" id="MobiDB-lite"/>
    </source>
</evidence>
<comment type="subcellular location">
    <subcellularLocation>
        <location evidence="3">Cell membrane</location>
    </subcellularLocation>
    <subcellularLocation>
        <location evidence="1">Membrane</location>
        <topology evidence="1">Peripheral membrane protein</topology>
    </subcellularLocation>
    <subcellularLocation>
        <location evidence="4">Membrane</location>
        <topology evidence="4">Single-pass type I membrane protein</topology>
    </subcellularLocation>
    <subcellularLocation>
        <location evidence="2">Secreted</location>
        <location evidence="2">Cell wall</location>
    </subcellularLocation>
</comment>
<evidence type="ECO:0000256" key="5">
    <source>
        <dbReference type="ARBA" id="ARBA00012513"/>
    </source>
</evidence>
<dbReference type="InterPro" id="IPR011009">
    <property type="entry name" value="Kinase-like_dom_sf"/>
</dbReference>
<dbReference type="Pfam" id="PF08263">
    <property type="entry name" value="LRRNT_2"/>
    <property type="match status" value="1"/>
</dbReference>
<evidence type="ECO:0000256" key="15">
    <source>
        <dbReference type="ARBA" id="ARBA00022777"/>
    </source>
</evidence>
<evidence type="ECO:0000256" key="18">
    <source>
        <dbReference type="ARBA" id="ARBA00022989"/>
    </source>
</evidence>
<dbReference type="Pfam" id="PF00560">
    <property type="entry name" value="LRR_1"/>
    <property type="match status" value="3"/>
</dbReference>
<reference evidence="29" key="1">
    <citation type="submission" date="2020-09" db="EMBL/GenBank/DDBJ databases">
        <title>Genome-Enabled Discovery of Anthraquinone Biosynthesis in Senna tora.</title>
        <authorList>
            <person name="Kang S.-H."/>
            <person name="Pandey R.P."/>
            <person name="Lee C.-M."/>
            <person name="Sim J.-S."/>
            <person name="Jeong J.-T."/>
            <person name="Choi B.-S."/>
            <person name="Jung M."/>
            <person name="Ginzburg D."/>
            <person name="Zhao K."/>
            <person name="Won S.Y."/>
            <person name="Oh T.-J."/>
            <person name="Yu Y."/>
            <person name="Kim N.-H."/>
            <person name="Lee O.R."/>
            <person name="Lee T.-H."/>
            <person name="Bashyal P."/>
            <person name="Kim T.-S."/>
            <person name="Lee W.-H."/>
            <person name="Kawkins C."/>
            <person name="Kim C.-K."/>
            <person name="Kim J.S."/>
            <person name="Ahn B.O."/>
            <person name="Rhee S.Y."/>
            <person name="Sohng J.K."/>
        </authorList>
    </citation>
    <scope>NUCLEOTIDE SEQUENCE</scope>
    <source>
        <tissue evidence="29">Leaf</tissue>
    </source>
</reference>
<comment type="catalytic activity">
    <reaction evidence="24">
        <text>L-seryl-[protein] + ATP = O-phospho-L-seryl-[protein] + ADP + H(+)</text>
        <dbReference type="Rhea" id="RHEA:17989"/>
        <dbReference type="Rhea" id="RHEA-COMP:9863"/>
        <dbReference type="Rhea" id="RHEA-COMP:11604"/>
        <dbReference type="ChEBI" id="CHEBI:15378"/>
        <dbReference type="ChEBI" id="CHEBI:29999"/>
        <dbReference type="ChEBI" id="CHEBI:30616"/>
        <dbReference type="ChEBI" id="CHEBI:83421"/>
        <dbReference type="ChEBI" id="CHEBI:456216"/>
        <dbReference type="EC" id="2.7.11.1"/>
    </reaction>
</comment>
<feature type="domain" description="Protein kinase" evidence="28">
    <location>
        <begin position="655"/>
        <end position="961"/>
    </location>
</feature>
<dbReference type="Pfam" id="PF23598">
    <property type="entry name" value="LRR_14"/>
    <property type="match status" value="1"/>
</dbReference>
<evidence type="ECO:0000256" key="12">
    <source>
        <dbReference type="ARBA" id="ARBA00022729"/>
    </source>
</evidence>
<evidence type="ECO:0000256" key="13">
    <source>
        <dbReference type="ARBA" id="ARBA00022737"/>
    </source>
</evidence>
<dbReference type="Gene3D" id="3.30.200.20">
    <property type="entry name" value="Phosphorylase Kinase, domain 1"/>
    <property type="match status" value="1"/>
</dbReference>
<dbReference type="GO" id="GO:0006952">
    <property type="term" value="P:defense response"/>
    <property type="evidence" value="ECO:0007669"/>
    <property type="project" value="UniProtKB-KW"/>
</dbReference>
<dbReference type="PROSITE" id="PS00107">
    <property type="entry name" value="PROTEIN_KINASE_ATP"/>
    <property type="match status" value="1"/>
</dbReference>
<keyword evidence="8" id="KW-0597">Phosphoprotein</keyword>
<feature type="region of interest" description="Disordered" evidence="26">
    <location>
        <begin position="938"/>
        <end position="962"/>
    </location>
</feature>
<keyword evidence="15 29" id="KW-0418">Kinase</keyword>
<dbReference type="SMART" id="SM00365">
    <property type="entry name" value="LRR_SD22"/>
    <property type="match status" value="4"/>
</dbReference>
<dbReference type="EMBL" id="JAAIUW010000013">
    <property type="protein sequence ID" value="KAF7803714.1"/>
    <property type="molecule type" value="Genomic_DNA"/>
</dbReference>
<evidence type="ECO:0000256" key="8">
    <source>
        <dbReference type="ARBA" id="ARBA00022553"/>
    </source>
</evidence>
<comment type="catalytic activity">
    <reaction evidence="23">
        <text>L-threonyl-[protein] + ATP = O-phospho-L-threonyl-[protein] + ADP + H(+)</text>
        <dbReference type="Rhea" id="RHEA:46608"/>
        <dbReference type="Rhea" id="RHEA-COMP:11060"/>
        <dbReference type="Rhea" id="RHEA-COMP:11605"/>
        <dbReference type="ChEBI" id="CHEBI:15378"/>
        <dbReference type="ChEBI" id="CHEBI:30013"/>
        <dbReference type="ChEBI" id="CHEBI:30616"/>
        <dbReference type="ChEBI" id="CHEBI:61977"/>
        <dbReference type="ChEBI" id="CHEBI:456216"/>
        <dbReference type="EC" id="2.7.11.1"/>
    </reaction>
</comment>
<dbReference type="Pfam" id="PF13855">
    <property type="entry name" value="LRR_8"/>
    <property type="match status" value="1"/>
</dbReference>
<dbReference type="GO" id="GO:0005886">
    <property type="term" value="C:plasma membrane"/>
    <property type="evidence" value="ECO:0007669"/>
    <property type="project" value="UniProtKB-SubCell"/>
</dbReference>
<dbReference type="InterPro" id="IPR051716">
    <property type="entry name" value="Plant_RL_S/T_kinase"/>
</dbReference>
<dbReference type="InterPro" id="IPR055414">
    <property type="entry name" value="LRR_R13L4/SHOC2-like"/>
</dbReference>
<dbReference type="InterPro" id="IPR001611">
    <property type="entry name" value="Leu-rich_rpt"/>
</dbReference>
<evidence type="ECO:0000256" key="23">
    <source>
        <dbReference type="ARBA" id="ARBA00047899"/>
    </source>
</evidence>
<evidence type="ECO:0000256" key="10">
    <source>
        <dbReference type="ARBA" id="ARBA00022679"/>
    </source>
</evidence>
<keyword evidence="14 25" id="KW-0547">Nucleotide-binding</keyword>
<keyword evidence="13" id="KW-0677">Repeat</keyword>
<dbReference type="PANTHER" id="PTHR48053">
    <property type="entry name" value="LEUCINE RICH REPEAT FAMILY PROTEIN, EXPRESSED"/>
    <property type="match status" value="1"/>
</dbReference>
<evidence type="ECO:0000256" key="14">
    <source>
        <dbReference type="ARBA" id="ARBA00022741"/>
    </source>
</evidence>
<dbReference type="PROSITE" id="PS00109">
    <property type="entry name" value="PROTEIN_KINASE_TYR"/>
    <property type="match status" value="1"/>
</dbReference>
<dbReference type="GO" id="GO:0005524">
    <property type="term" value="F:ATP binding"/>
    <property type="evidence" value="ECO:0007669"/>
    <property type="project" value="UniProtKB-UniRule"/>
</dbReference>
<dbReference type="PANTHER" id="PTHR48053:SF22">
    <property type="entry name" value="MDIS1-INTERACTING RECEPTOR LIKE KINASE 2-LIKE"/>
    <property type="match status" value="1"/>
</dbReference>
<dbReference type="Gene3D" id="3.80.10.10">
    <property type="entry name" value="Ribonuclease Inhibitor"/>
    <property type="match status" value="3"/>
</dbReference>
<evidence type="ECO:0000256" key="19">
    <source>
        <dbReference type="ARBA" id="ARBA00023136"/>
    </source>
</evidence>
<evidence type="ECO:0000256" key="21">
    <source>
        <dbReference type="ARBA" id="ARBA00023180"/>
    </source>
</evidence>
<keyword evidence="20 29" id="KW-0675">Receptor</keyword>
<keyword evidence="6" id="KW-0964">Secreted</keyword>
<proteinExistence type="inferred from homology"/>
<gene>
    <name evidence="29" type="ORF">G2W53_042825</name>
</gene>
<dbReference type="InterPro" id="IPR017441">
    <property type="entry name" value="Protein_kinase_ATP_BS"/>
</dbReference>
<evidence type="ECO:0000256" key="4">
    <source>
        <dbReference type="ARBA" id="ARBA00004479"/>
    </source>
</evidence>
<dbReference type="Gene3D" id="1.10.510.10">
    <property type="entry name" value="Transferase(Phosphotransferase) domain 1"/>
    <property type="match status" value="1"/>
</dbReference>
<dbReference type="SMART" id="SM00369">
    <property type="entry name" value="LRR_TYP"/>
    <property type="match status" value="6"/>
</dbReference>
<name>A0A834SUJ7_9FABA</name>
<keyword evidence="18 27" id="KW-1133">Transmembrane helix</keyword>
<evidence type="ECO:0000256" key="6">
    <source>
        <dbReference type="ARBA" id="ARBA00022512"/>
    </source>
</evidence>
<dbReference type="FunFam" id="3.80.10.10:FF:000177">
    <property type="entry name" value="Leucine-rich repeat receptor-like serine/threonine-protein kinase At1g17230"/>
    <property type="match status" value="1"/>
</dbReference>
<evidence type="ECO:0000313" key="30">
    <source>
        <dbReference type="Proteomes" id="UP000634136"/>
    </source>
</evidence>
<dbReference type="InterPro" id="IPR003591">
    <property type="entry name" value="Leu-rich_rpt_typical-subtyp"/>
</dbReference>
<evidence type="ECO:0000256" key="22">
    <source>
        <dbReference type="ARBA" id="ARBA00038043"/>
    </source>
</evidence>
<dbReference type="SUPFAM" id="SSF52058">
    <property type="entry name" value="L domain-like"/>
    <property type="match status" value="2"/>
</dbReference>
<evidence type="ECO:0000259" key="28">
    <source>
        <dbReference type="PROSITE" id="PS50011"/>
    </source>
</evidence>
<comment type="caution">
    <text evidence="29">The sequence shown here is derived from an EMBL/GenBank/DDBJ whole genome shotgun (WGS) entry which is preliminary data.</text>
</comment>
<dbReference type="FunFam" id="3.80.10.10:FF:000400">
    <property type="entry name" value="Nuclear pore complex protein NUP107"/>
    <property type="match status" value="1"/>
</dbReference>
<dbReference type="FunFam" id="1.10.510.10:FF:001023">
    <property type="entry name" value="Os07g0541700 protein"/>
    <property type="match status" value="1"/>
</dbReference>
<dbReference type="InterPro" id="IPR032675">
    <property type="entry name" value="LRR_dom_sf"/>
</dbReference>
<keyword evidence="30" id="KW-1185">Reference proteome</keyword>
<dbReference type="PROSITE" id="PS50011">
    <property type="entry name" value="PROTEIN_KINASE_DOM"/>
    <property type="match status" value="1"/>
</dbReference>
<dbReference type="InterPro" id="IPR008266">
    <property type="entry name" value="Tyr_kinase_AS"/>
</dbReference>
<evidence type="ECO:0000256" key="20">
    <source>
        <dbReference type="ARBA" id="ARBA00023170"/>
    </source>
</evidence>
<dbReference type="SUPFAM" id="SSF56112">
    <property type="entry name" value="Protein kinase-like (PK-like)"/>
    <property type="match status" value="1"/>
</dbReference>
<keyword evidence="11 27" id="KW-0812">Transmembrane</keyword>
<keyword evidence="7" id="KW-0723">Serine/threonine-protein kinase</keyword>
<keyword evidence="21" id="KW-0325">Glycoprotein</keyword>
<feature type="compositionally biased region" description="Polar residues" evidence="26">
    <location>
        <begin position="952"/>
        <end position="962"/>
    </location>
</feature>
<sequence>MEADIVGKASPYLLMLQSKSMVLKALLCLSLISFFSCMNKQHFALAASVSSNPETKEEAEALLRWKTSLSNTSQDFLSSWSLSGRPCNWLGITCNEAGSVKGLNLTSIGLRGTLDDFKFSSLSNLSFLDLHDNELFGNVPSHISNLSKITFLHLGFNQFTGRIPHEVGKLVKLNVLSLSTNFLQGSIPSSIGKLTNLSTLHLGINQLSGFIPPELGKLKSLRELRLNLNNLTGSIPASIGELIGLKVLSLYGNQLSGPLPQGINNLTNLTLFFLSNNSFSGPLPQTICHGGILQDFCASNNRFVGTVPKGLKNCTSLTRLRLDRNNLIGNVSEDFGIYPNLDYIDLSYNNFHGEVSPNWAKCQLLTSLKMSDNLISGEIPPELGESSLLHVLDLSSNNLVGKIPNELGKLKSLFNLTLSNNNLSGAIPTQLGTLPDLAYLDLAANKLSGPIPRELGDCSKMYYLSLGNNELHGSIPFEIVHLISLQVLLNLSRNWLTGEIPWQFGNLLKLEVLDFSHNKLRGSIPSSFEHMQSLRAVNFSYNDLEGPIPSSKVFEEAPIEAFQNNKGLCGNHSGLKTCPPLQNQKDQCSVLLIVTPIVGASVLLSIIICVACILYKGRKKSGNELRDSSQSNLFSIWSYDGKLVYEDIREATEGFDMKYCIGVGGHGSVYKAELSTGQVVAVKKLHSCLYSELEKKTFKSEIWALTKIRHRNIVKLLGFCSHSQESFLVYEYLERGSLANMFKDLRQAQDLDWTKRINIIKGVSNALYYLHHDCKPSMIHRDISSSNILLDANYEARLSDFGTARVVKHDCIELTGLAGTYGYMAPELAYTTKVTEKCDVYGFGNMLLKDLLDKRLEDPTPEVAEEILTIMKLAFTCIDVNPQVARQSTETRTAGSHHQCQAFIPLPTRPQQTGQQQPATGSYLLVLQITHEHTHIIQKMHQPRPHSKSRSHVLQQTSHYIK</sequence>
<dbReference type="InterPro" id="IPR013210">
    <property type="entry name" value="LRR_N_plant-typ"/>
</dbReference>
<feature type="transmembrane region" description="Helical" evidence="27">
    <location>
        <begin position="590"/>
        <end position="615"/>
    </location>
</feature>
<keyword evidence="9" id="KW-0433">Leucine-rich repeat</keyword>
<dbReference type="Pfam" id="PF00069">
    <property type="entry name" value="Pkinase"/>
    <property type="match status" value="1"/>
</dbReference>
<dbReference type="GO" id="GO:0004674">
    <property type="term" value="F:protein serine/threonine kinase activity"/>
    <property type="evidence" value="ECO:0007669"/>
    <property type="project" value="UniProtKB-KW"/>
</dbReference>
<keyword evidence="17 25" id="KW-0067">ATP-binding</keyword>
<evidence type="ECO:0000256" key="17">
    <source>
        <dbReference type="ARBA" id="ARBA00022840"/>
    </source>
</evidence>
<keyword evidence="12" id="KW-0732">Signal</keyword>
<evidence type="ECO:0000256" key="2">
    <source>
        <dbReference type="ARBA" id="ARBA00004191"/>
    </source>
</evidence>
<evidence type="ECO:0000256" key="11">
    <source>
        <dbReference type="ARBA" id="ARBA00022692"/>
    </source>
</evidence>
<evidence type="ECO:0000313" key="29">
    <source>
        <dbReference type="EMBL" id="KAF7803714.1"/>
    </source>
</evidence>
<dbReference type="AlphaFoldDB" id="A0A834SUJ7"/>
<dbReference type="InterPro" id="IPR000719">
    <property type="entry name" value="Prot_kinase_dom"/>
</dbReference>
<keyword evidence="10" id="KW-0808">Transferase</keyword>
<evidence type="ECO:0000256" key="3">
    <source>
        <dbReference type="ARBA" id="ARBA00004236"/>
    </source>
</evidence>
<evidence type="ECO:0000256" key="24">
    <source>
        <dbReference type="ARBA" id="ARBA00048679"/>
    </source>
</evidence>
<evidence type="ECO:0000256" key="16">
    <source>
        <dbReference type="ARBA" id="ARBA00022821"/>
    </source>
</evidence>
<keyword evidence="6" id="KW-0134">Cell wall</keyword>
<protein>
    <recommendedName>
        <fullName evidence="5">non-specific serine/threonine protein kinase</fullName>
        <ecNumber evidence="5">2.7.11.1</ecNumber>
    </recommendedName>
</protein>
<feature type="compositionally biased region" description="Basic residues" evidence="26">
    <location>
        <begin position="938"/>
        <end position="951"/>
    </location>
</feature>
<dbReference type="EC" id="2.7.11.1" evidence="5"/>
<keyword evidence="16" id="KW-0611">Plant defense</keyword>
<organism evidence="29 30">
    <name type="scientific">Senna tora</name>
    <dbReference type="NCBI Taxonomy" id="362788"/>
    <lineage>
        <taxon>Eukaryota</taxon>
        <taxon>Viridiplantae</taxon>
        <taxon>Streptophyta</taxon>
        <taxon>Embryophyta</taxon>
        <taxon>Tracheophyta</taxon>
        <taxon>Spermatophyta</taxon>
        <taxon>Magnoliopsida</taxon>
        <taxon>eudicotyledons</taxon>
        <taxon>Gunneridae</taxon>
        <taxon>Pentapetalae</taxon>
        <taxon>rosids</taxon>
        <taxon>fabids</taxon>
        <taxon>Fabales</taxon>
        <taxon>Fabaceae</taxon>
        <taxon>Caesalpinioideae</taxon>
        <taxon>Cassia clade</taxon>
        <taxon>Senna</taxon>
    </lineage>
</organism>
<dbReference type="OrthoDB" id="676979at2759"/>
<evidence type="ECO:0000256" key="9">
    <source>
        <dbReference type="ARBA" id="ARBA00022614"/>
    </source>
</evidence>
<accession>A0A834SUJ7</accession>
<evidence type="ECO:0000256" key="1">
    <source>
        <dbReference type="ARBA" id="ARBA00004170"/>
    </source>
</evidence>
<feature type="binding site" evidence="25">
    <location>
        <position position="684"/>
    </location>
    <ligand>
        <name>ATP</name>
        <dbReference type="ChEBI" id="CHEBI:30616"/>
    </ligand>
</feature>